<protein>
    <recommendedName>
        <fullName evidence="2">DNA helicase Pif1-like 2B domain-containing protein</fullName>
    </recommendedName>
</protein>
<dbReference type="PANTHER" id="PTHR47642">
    <property type="entry name" value="ATP-DEPENDENT DNA HELICASE"/>
    <property type="match status" value="1"/>
</dbReference>
<evidence type="ECO:0000313" key="3">
    <source>
        <dbReference type="EMBL" id="CAK9021349.1"/>
    </source>
</evidence>
<accession>A0ABP0K433</accession>
<dbReference type="InterPro" id="IPR051055">
    <property type="entry name" value="PIF1_helicase"/>
</dbReference>
<dbReference type="SUPFAM" id="SSF52540">
    <property type="entry name" value="P-loop containing nucleoside triphosphate hydrolases"/>
    <property type="match status" value="1"/>
</dbReference>
<feature type="compositionally biased region" description="Basic residues" evidence="1">
    <location>
        <begin position="410"/>
        <end position="429"/>
    </location>
</feature>
<organism evidence="3 4">
    <name type="scientific">Durusdinium trenchii</name>
    <dbReference type="NCBI Taxonomy" id="1381693"/>
    <lineage>
        <taxon>Eukaryota</taxon>
        <taxon>Sar</taxon>
        <taxon>Alveolata</taxon>
        <taxon>Dinophyceae</taxon>
        <taxon>Suessiales</taxon>
        <taxon>Symbiodiniaceae</taxon>
        <taxon>Durusdinium</taxon>
    </lineage>
</organism>
<feature type="domain" description="DNA helicase Pif1-like 2B" evidence="2">
    <location>
        <begin position="164"/>
        <end position="193"/>
    </location>
</feature>
<evidence type="ECO:0000313" key="4">
    <source>
        <dbReference type="Proteomes" id="UP001642484"/>
    </source>
</evidence>
<evidence type="ECO:0000256" key="1">
    <source>
        <dbReference type="SAM" id="MobiDB-lite"/>
    </source>
</evidence>
<dbReference type="Pfam" id="PF21530">
    <property type="entry name" value="Pif1_2B_dom"/>
    <property type="match status" value="1"/>
</dbReference>
<keyword evidence="4" id="KW-1185">Reference proteome</keyword>
<name>A0ABP0K433_9DINO</name>
<dbReference type="PANTHER" id="PTHR47642:SF6">
    <property type="entry name" value="ATP-DEPENDENT DNA HELICASE"/>
    <property type="match status" value="1"/>
</dbReference>
<comment type="caution">
    <text evidence="3">The sequence shown here is derived from an EMBL/GenBank/DDBJ whole genome shotgun (WGS) entry which is preliminary data.</text>
</comment>
<sequence>MLDRIDQHLRLARDMPYIPFGGLHVVFIGDLYQLPLPGGLPIFASKLWPLFELCELDGNQRAARDPAWAALLARVRVGQWTQEDIQTLESMVLKKYGNRKPAAGAVHLVATRRAVADGKECVESAHAEMLECPAVDISVNACTLLPPEKAWPLSEDTGGLEALLGLAVDMPVMLRKNMDVQDGLVNGARGVVQHIDVHESGEVQKIWVKFEKDAGSRWQRNNQCASVAIQRRTASFQDKDGDKAERRQFPLVLAKAVAIHKSQAATYHEGVHARLDASVKQEGQAYVALSRSPTKDLCTLERFDPKSLRFNANAEWAPLKLKAKQAQSTGPRKPALQELWQEVIRPTEDAAYYQGKLACATPPDWKAYAEEQRLKDLEVEEGKAGSLTCPKCGFVATDTTNYKKHGRVCPAKNKKSQRPKVAGKAKAKPAMKDSKSVPNKQPVHQLQLASFAPSGGNPPDRHLHCLHRHIHQTPNMEQTMWTQSCPSSRSNKKHAVVCVRSTMRWGRQCLGPRTWKPPRLATCKSSRALMKIGQNTSGQAVGILCKSSTQPCLQLATPLTSTTQCTPWPKHSCPRPSSKISTIGIGWPTAGMHMVICTCWIRLSEGHVW</sequence>
<dbReference type="InterPro" id="IPR049163">
    <property type="entry name" value="Pif1-like_2B_dom"/>
</dbReference>
<proteinExistence type="predicted"/>
<reference evidence="3 4" key="1">
    <citation type="submission" date="2024-02" db="EMBL/GenBank/DDBJ databases">
        <authorList>
            <person name="Chen Y."/>
            <person name="Shah S."/>
            <person name="Dougan E. K."/>
            <person name="Thang M."/>
            <person name="Chan C."/>
        </authorList>
    </citation>
    <scope>NUCLEOTIDE SEQUENCE [LARGE SCALE GENOMIC DNA]</scope>
</reference>
<gene>
    <name evidence="3" type="ORF">CCMP2556_LOCUS14418</name>
</gene>
<dbReference type="Proteomes" id="UP001642484">
    <property type="component" value="Unassembled WGS sequence"/>
</dbReference>
<evidence type="ECO:0000259" key="2">
    <source>
        <dbReference type="Pfam" id="PF21530"/>
    </source>
</evidence>
<dbReference type="InterPro" id="IPR027417">
    <property type="entry name" value="P-loop_NTPase"/>
</dbReference>
<dbReference type="EMBL" id="CAXAMN010007373">
    <property type="protein sequence ID" value="CAK9021349.1"/>
    <property type="molecule type" value="Genomic_DNA"/>
</dbReference>
<feature type="region of interest" description="Disordered" evidence="1">
    <location>
        <begin position="410"/>
        <end position="440"/>
    </location>
</feature>